<evidence type="ECO:0000256" key="2">
    <source>
        <dbReference type="RuleBase" id="RU003616"/>
    </source>
</evidence>
<evidence type="ECO:0000259" key="4">
    <source>
        <dbReference type="PROSITE" id="PS01031"/>
    </source>
</evidence>
<comment type="similarity">
    <text evidence="1 2">Belongs to the small heat shock protein (HSP20) family.</text>
</comment>
<accession>A0A1T4S9Z2</accession>
<dbReference type="Pfam" id="PF00011">
    <property type="entry name" value="HSP20"/>
    <property type="match status" value="1"/>
</dbReference>
<evidence type="ECO:0000313" key="5">
    <source>
        <dbReference type="EMBL" id="SKA24916.1"/>
    </source>
</evidence>
<sequence>MRAFDELSPFFSSVTDFEPMAYPLARPVVSGRCRWPLYDVALSGDACRIRIAVPGYSRENLDLTVRPNHLVVTSSKAAADTDLQFLHHGIPSSGFELGFTLADFVEVKSADLADGILTIELVRNVPDELKPKKIPLNKDMTTHQIEAQPTGKGKPSN</sequence>
<evidence type="ECO:0000313" key="6">
    <source>
        <dbReference type="Proteomes" id="UP000190135"/>
    </source>
</evidence>
<dbReference type="AlphaFoldDB" id="A0A1T4S9Z2"/>
<dbReference type="EMBL" id="FUXL01000009">
    <property type="protein sequence ID" value="SKA24916.1"/>
    <property type="molecule type" value="Genomic_DNA"/>
</dbReference>
<dbReference type="OrthoDB" id="9808910at2"/>
<name>A0A1T4S9Z2_9HYPH</name>
<protein>
    <submittedName>
        <fullName evidence="5">Molecular chaperone IbpA</fullName>
    </submittedName>
</protein>
<keyword evidence="6" id="KW-1185">Reference proteome</keyword>
<evidence type="ECO:0000256" key="3">
    <source>
        <dbReference type="SAM" id="MobiDB-lite"/>
    </source>
</evidence>
<dbReference type="InterPro" id="IPR008978">
    <property type="entry name" value="HSP20-like_chaperone"/>
</dbReference>
<dbReference type="PROSITE" id="PS01031">
    <property type="entry name" value="SHSP"/>
    <property type="match status" value="1"/>
</dbReference>
<dbReference type="PANTHER" id="PTHR47062:SF1">
    <property type="entry name" value="SMALL HEAT SHOCK PROTEIN IBPA"/>
    <property type="match status" value="1"/>
</dbReference>
<organism evidence="5 6">
    <name type="scientific">Consotaella salsifontis</name>
    <dbReference type="NCBI Taxonomy" id="1365950"/>
    <lineage>
        <taxon>Bacteria</taxon>
        <taxon>Pseudomonadati</taxon>
        <taxon>Pseudomonadota</taxon>
        <taxon>Alphaproteobacteria</taxon>
        <taxon>Hyphomicrobiales</taxon>
        <taxon>Aurantimonadaceae</taxon>
        <taxon>Consotaella</taxon>
    </lineage>
</organism>
<evidence type="ECO:0000256" key="1">
    <source>
        <dbReference type="PROSITE-ProRule" id="PRU00285"/>
    </source>
</evidence>
<dbReference type="PANTHER" id="PTHR47062">
    <property type="match status" value="1"/>
</dbReference>
<dbReference type="SUPFAM" id="SSF49764">
    <property type="entry name" value="HSP20-like chaperones"/>
    <property type="match status" value="1"/>
</dbReference>
<dbReference type="RefSeq" id="WP_078709084.1">
    <property type="nucleotide sequence ID" value="NZ_FUXL01000009.1"/>
</dbReference>
<dbReference type="Gene3D" id="2.60.40.790">
    <property type="match status" value="1"/>
</dbReference>
<gene>
    <name evidence="5" type="ORF">SAMN05428963_109154</name>
</gene>
<dbReference type="InterPro" id="IPR002068">
    <property type="entry name" value="A-crystallin/Hsp20_dom"/>
</dbReference>
<reference evidence="5 6" key="1">
    <citation type="submission" date="2017-02" db="EMBL/GenBank/DDBJ databases">
        <authorList>
            <person name="Peterson S.W."/>
        </authorList>
    </citation>
    <scope>NUCLEOTIDE SEQUENCE [LARGE SCALE GENOMIC DNA]</scope>
    <source>
        <strain evidence="5 6">USBA 369</strain>
    </source>
</reference>
<feature type="domain" description="SHSP" evidence="4">
    <location>
        <begin position="28"/>
        <end position="139"/>
    </location>
</feature>
<proteinExistence type="inferred from homology"/>
<feature type="region of interest" description="Disordered" evidence="3">
    <location>
        <begin position="136"/>
        <end position="157"/>
    </location>
</feature>
<dbReference type="STRING" id="1365950.SAMN05428963_109154"/>
<dbReference type="Proteomes" id="UP000190135">
    <property type="component" value="Unassembled WGS sequence"/>
</dbReference>